<evidence type="ECO:0000259" key="1">
    <source>
        <dbReference type="SMART" id="SM00382"/>
    </source>
</evidence>
<dbReference type="InterPro" id="IPR003959">
    <property type="entry name" value="ATPase_AAA_core"/>
</dbReference>
<evidence type="ECO:0000313" key="3">
    <source>
        <dbReference type="Proteomes" id="UP000563426"/>
    </source>
</evidence>
<dbReference type="GO" id="GO:0016887">
    <property type="term" value="F:ATP hydrolysis activity"/>
    <property type="evidence" value="ECO:0007669"/>
    <property type="project" value="InterPro"/>
</dbReference>
<proteinExistence type="predicted"/>
<dbReference type="Proteomes" id="UP000563426">
    <property type="component" value="Unassembled WGS sequence"/>
</dbReference>
<keyword evidence="3" id="KW-1185">Reference proteome</keyword>
<comment type="caution">
    <text evidence="2">The sequence shown here is derived from an EMBL/GenBank/DDBJ whole genome shotgun (WGS) entry which is preliminary data.</text>
</comment>
<keyword evidence="2" id="KW-0067">ATP-binding</keyword>
<dbReference type="Pfam" id="PF13476">
    <property type="entry name" value="AAA_23"/>
    <property type="match status" value="1"/>
</dbReference>
<dbReference type="AlphaFoldDB" id="A0A7Y4NUR0"/>
<protein>
    <submittedName>
        <fullName evidence="2">ATP-binding protein</fullName>
    </submittedName>
</protein>
<name>A0A7Y4NUR0_9BACT</name>
<organism evidence="2 3">
    <name type="scientific">Corallococcus exercitus</name>
    <dbReference type="NCBI Taxonomy" id="2316736"/>
    <lineage>
        <taxon>Bacteria</taxon>
        <taxon>Pseudomonadati</taxon>
        <taxon>Myxococcota</taxon>
        <taxon>Myxococcia</taxon>
        <taxon>Myxococcales</taxon>
        <taxon>Cystobacterineae</taxon>
        <taxon>Myxococcaceae</taxon>
        <taxon>Corallococcus</taxon>
    </lineage>
</organism>
<dbReference type="EMBL" id="JABFJV010000169">
    <property type="protein sequence ID" value="NOK36563.1"/>
    <property type="molecule type" value="Genomic_DNA"/>
</dbReference>
<evidence type="ECO:0000313" key="2">
    <source>
        <dbReference type="EMBL" id="NOK36563.1"/>
    </source>
</evidence>
<dbReference type="InterPro" id="IPR038729">
    <property type="entry name" value="Rad50/SbcC_AAA"/>
</dbReference>
<dbReference type="Pfam" id="PF13304">
    <property type="entry name" value="AAA_21"/>
    <property type="match status" value="1"/>
</dbReference>
<dbReference type="RefSeq" id="WP_171436874.1">
    <property type="nucleotide sequence ID" value="NZ_JABFJV010000169.1"/>
</dbReference>
<dbReference type="SMART" id="SM00382">
    <property type="entry name" value="AAA"/>
    <property type="match status" value="1"/>
</dbReference>
<dbReference type="PANTHER" id="PTHR43581">
    <property type="entry name" value="ATP/GTP PHOSPHATASE"/>
    <property type="match status" value="1"/>
</dbReference>
<dbReference type="InterPro" id="IPR051396">
    <property type="entry name" value="Bact_Antivir_Def_Nuclease"/>
</dbReference>
<gene>
    <name evidence="2" type="ORF">HMI49_25475</name>
</gene>
<dbReference type="GO" id="GO:0006302">
    <property type="term" value="P:double-strand break repair"/>
    <property type="evidence" value="ECO:0007669"/>
    <property type="project" value="InterPro"/>
</dbReference>
<dbReference type="InterPro" id="IPR003593">
    <property type="entry name" value="AAA+_ATPase"/>
</dbReference>
<accession>A0A7Y4NUR0</accession>
<sequence>MRQDTAAMPPPSAPLLPSFRIQGFRAFRDLEIPRLGRVNLIVGKNNVGKTTLLEAIKVYAAGLDAPWEIRELLERRQEIRRGSPREKSSPQIDIERAFFQPISPSGHASISLGPSDEEKQLLIEPTLLVPANDNKTPEEQFFAHVYPEGNAQEGDEVWEVGLGGVPIRHVPLRLLSDVHSFQVSDPRQRGLRLGPKGVLTCGYLPARGIDRFNIGALWDSIVLTANEQSTLQALRIIAPDIERVSLVEDPRQKGMRYALIVRKTRSTPEPLHSMGDGMNRIFELALSLVSAKDGLLLIDEVENGVHYSAQEQLWRFIFEASSQLNVQVFATTHSWDCIAAFQKAASSHPEDGMLISLAQTDGDIKATVFNEGDLEIITRESIEVR</sequence>
<feature type="domain" description="AAA+ ATPase" evidence="1">
    <location>
        <begin position="35"/>
        <end position="360"/>
    </location>
</feature>
<keyword evidence="2" id="KW-0547">Nucleotide-binding</keyword>
<dbReference type="InterPro" id="IPR027417">
    <property type="entry name" value="P-loop_NTPase"/>
</dbReference>
<reference evidence="2 3" key="1">
    <citation type="submission" date="2020-05" db="EMBL/GenBank/DDBJ databases">
        <authorList>
            <person name="Whitworth D."/>
        </authorList>
    </citation>
    <scope>NUCLEOTIDE SEQUENCE [LARGE SCALE GENOMIC DNA]</scope>
    <source>
        <strain evidence="2 3">AB043B</strain>
    </source>
</reference>
<dbReference type="GO" id="GO:0005524">
    <property type="term" value="F:ATP binding"/>
    <property type="evidence" value="ECO:0007669"/>
    <property type="project" value="UniProtKB-KW"/>
</dbReference>
<dbReference type="SUPFAM" id="SSF52540">
    <property type="entry name" value="P-loop containing nucleoside triphosphate hydrolases"/>
    <property type="match status" value="1"/>
</dbReference>
<dbReference type="Gene3D" id="3.40.50.300">
    <property type="entry name" value="P-loop containing nucleotide triphosphate hydrolases"/>
    <property type="match status" value="2"/>
</dbReference>
<dbReference type="PANTHER" id="PTHR43581:SF4">
    <property type="entry name" value="ATP_GTP PHOSPHATASE"/>
    <property type="match status" value="1"/>
</dbReference>